<name>A0AAW4Y0L5_9BURK</name>
<organism evidence="2 3">
    <name type="scientific">Comamonas koreensis</name>
    <dbReference type="NCBI Taxonomy" id="160825"/>
    <lineage>
        <taxon>Bacteria</taxon>
        <taxon>Pseudomonadati</taxon>
        <taxon>Pseudomonadota</taxon>
        <taxon>Betaproteobacteria</taxon>
        <taxon>Burkholderiales</taxon>
        <taxon>Comamonadaceae</taxon>
        <taxon>Comamonas</taxon>
    </lineage>
</organism>
<dbReference type="EMBL" id="JAJNCT010000025">
    <property type="protein sequence ID" value="MCD2167230.1"/>
    <property type="molecule type" value="Genomic_DNA"/>
</dbReference>
<evidence type="ECO:0000313" key="2">
    <source>
        <dbReference type="EMBL" id="MCD2167230.1"/>
    </source>
</evidence>
<accession>A0AAW4Y0L5</accession>
<sequence length="230" mass="24455">MSQAALDHLVVMAASLEEGLAWCEATLGVTPDAGGQHAFMGTHNRLLRISSPAFAASYLEIIAIDPQGQAPSGHRRWFDMDDSALQAQVRSQGPQLIHWVARVNGIVQASEALRALGHAVGTPQAASRQTPRGLLAWQIGLRPDGQRLLQGLLPTLIEWGEQHPEASMADKGVALQQLQLLHPDADALKTALQALGLVGNPALQLAQASTPALVAHLHTPKGPVQLRSPL</sequence>
<dbReference type="RefSeq" id="WP_230778720.1">
    <property type="nucleotide sequence ID" value="NZ_JAJNCT010000025.1"/>
</dbReference>
<dbReference type="InterPro" id="IPR025870">
    <property type="entry name" value="Glyoxalase-like_dom"/>
</dbReference>
<dbReference type="InterPro" id="IPR029068">
    <property type="entry name" value="Glyas_Bleomycin-R_OHBP_Dase"/>
</dbReference>
<comment type="caution">
    <text evidence="2">The sequence shown here is derived from an EMBL/GenBank/DDBJ whole genome shotgun (WGS) entry which is preliminary data.</text>
</comment>
<feature type="domain" description="Glyoxalase-like" evidence="1">
    <location>
        <begin position="6"/>
        <end position="195"/>
    </location>
</feature>
<reference evidence="2 3" key="1">
    <citation type="submission" date="2021-11" db="EMBL/GenBank/DDBJ databases">
        <title>Genome sequence.</title>
        <authorList>
            <person name="Sun Q."/>
        </authorList>
    </citation>
    <scope>NUCLEOTIDE SEQUENCE [LARGE SCALE GENOMIC DNA]</scope>
    <source>
        <strain evidence="2 3">KCTC 12005</strain>
    </source>
</reference>
<dbReference type="SUPFAM" id="SSF54593">
    <property type="entry name" value="Glyoxalase/Bleomycin resistance protein/Dihydroxybiphenyl dioxygenase"/>
    <property type="match status" value="1"/>
</dbReference>
<dbReference type="AlphaFoldDB" id="A0AAW4Y0L5"/>
<proteinExistence type="predicted"/>
<dbReference type="Pfam" id="PF13468">
    <property type="entry name" value="Glyoxalase_3"/>
    <property type="match status" value="1"/>
</dbReference>
<gene>
    <name evidence="2" type="ORF">LPW39_19080</name>
</gene>
<protein>
    <submittedName>
        <fullName evidence="2">VOC family protein</fullName>
    </submittedName>
</protein>
<dbReference type="Gene3D" id="3.10.180.10">
    <property type="entry name" value="2,3-Dihydroxybiphenyl 1,2-Dioxygenase, domain 1"/>
    <property type="match status" value="1"/>
</dbReference>
<evidence type="ECO:0000313" key="3">
    <source>
        <dbReference type="Proteomes" id="UP001199260"/>
    </source>
</evidence>
<keyword evidence="3" id="KW-1185">Reference proteome</keyword>
<evidence type="ECO:0000259" key="1">
    <source>
        <dbReference type="Pfam" id="PF13468"/>
    </source>
</evidence>
<dbReference type="Proteomes" id="UP001199260">
    <property type="component" value="Unassembled WGS sequence"/>
</dbReference>